<dbReference type="Proteomes" id="UP000571950">
    <property type="component" value="Unassembled WGS sequence"/>
</dbReference>
<gene>
    <name evidence="1" type="ORF">GGR43_001397</name>
</gene>
<comment type="caution">
    <text evidence="1">The sequence shown here is derived from an EMBL/GenBank/DDBJ whole genome shotgun (WGS) entry which is preliminary data.</text>
</comment>
<dbReference type="EMBL" id="JACIDT010000004">
    <property type="protein sequence ID" value="MBB3925682.1"/>
    <property type="molecule type" value="Genomic_DNA"/>
</dbReference>
<evidence type="ECO:0000313" key="2">
    <source>
        <dbReference type="Proteomes" id="UP000571950"/>
    </source>
</evidence>
<evidence type="ECO:0000313" key="1">
    <source>
        <dbReference type="EMBL" id="MBB3925682.1"/>
    </source>
</evidence>
<dbReference type="AlphaFoldDB" id="A0A7W6BIQ1"/>
<name>A0A7W6BIQ1_9SPHN</name>
<dbReference type="RefSeq" id="WP_188071244.1">
    <property type="nucleotide sequence ID" value="NZ_BSPS01000025.1"/>
</dbReference>
<proteinExistence type="predicted"/>
<reference evidence="1 2" key="1">
    <citation type="submission" date="2020-08" db="EMBL/GenBank/DDBJ databases">
        <title>Genomic Encyclopedia of Type Strains, Phase IV (KMG-IV): sequencing the most valuable type-strain genomes for metagenomic binning, comparative biology and taxonomic classification.</title>
        <authorList>
            <person name="Goeker M."/>
        </authorList>
    </citation>
    <scope>NUCLEOTIDE SEQUENCE [LARGE SCALE GENOMIC DNA]</scope>
    <source>
        <strain evidence="1 2">DSM 26189</strain>
    </source>
</reference>
<accession>A0A7W6BIQ1</accession>
<sequence>MSSEVVPMKANAFDMTQRSSTQLLPLFPYVHRGAIVPCSVAFETDGSGRNIGYFVHTNSVDEIAVTLASNGPQRTGEVVVGPRSHGVGGGGSTAAFFRVGVVTQRQLEDGEQPEEVSFQCEKCNAELLHHRVNMAHDGEGPRYGALPSNLMNEQAVAQLNASAEARTCKACGHVNPEFPIAIWGWSRYVRNSRIAQRGWEAIRDLEQAGEAG</sequence>
<organism evidence="1 2">
    <name type="scientific">Sphingobium jiangsuense</name>
    <dbReference type="NCBI Taxonomy" id="870476"/>
    <lineage>
        <taxon>Bacteria</taxon>
        <taxon>Pseudomonadati</taxon>
        <taxon>Pseudomonadota</taxon>
        <taxon>Alphaproteobacteria</taxon>
        <taxon>Sphingomonadales</taxon>
        <taxon>Sphingomonadaceae</taxon>
        <taxon>Sphingobium</taxon>
    </lineage>
</organism>
<keyword evidence="2" id="KW-1185">Reference proteome</keyword>
<protein>
    <submittedName>
        <fullName evidence="1">Uncharacterized protein</fullName>
    </submittedName>
</protein>